<dbReference type="EMBL" id="JANJQO010000123">
    <property type="protein sequence ID" value="KAJ2981559.1"/>
    <property type="molecule type" value="Genomic_DNA"/>
</dbReference>
<gene>
    <name evidence="1" type="ORF">NQ176_g1953</name>
</gene>
<keyword evidence="2" id="KW-1185">Reference proteome</keyword>
<accession>A0ACC1NRL6</accession>
<organism evidence="1 2">
    <name type="scientific">Zarea fungicola</name>
    <dbReference type="NCBI Taxonomy" id="93591"/>
    <lineage>
        <taxon>Eukaryota</taxon>
        <taxon>Fungi</taxon>
        <taxon>Dikarya</taxon>
        <taxon>Ascomycota</taxon>
        <taxon>Pezizomycotina</taxon>
        <taxon>Sordariomycetes</taxon>
        <taxon>Hypocreomycetidae</taxon>
        <taxon>Hypocreales</taxon>
        <taxon>Cordycipitaceae</taxon>
        <taxon>Zarea</taxon>
    </lineage>
</organism>
<reference evidence="1" key="1">
    <citation type="submission" date="2022-08" db="EMBL/GenBank/DDBJ databases">
        <title>Genome Sequence of Lecanicillium fungicola.</title>
        <authorList>
            <person name="Buettner E."/>
        </authorList>
    </citation>
    <scope>NUCLEOTIDE SEQUENCE</scope>
    <source>
        <strain evidence="1">Babe33</strain>
    </source>
</reference>
<evidence type="ECO:0000313" key="2">
    <source>
        <dbReference type="Proteomes" id="UP001143910"/>
    </source>
</evidence>
<name>A0ACC1NRL6_9HYPO</name>
<comment type="caution">
    <text evidence="1">The sequence shown here is derived from an EMBL/GenBank/DDBJ whole genome shotgun (WGS) entry which is preliminary data.</text>
</comment>
<evidence type="ECO:0000313" key="1">
    <source>
        <dbReference type="EMBL" id="KAJ2981559.1"/>
    </source>
</evidence>
<proteinExistence type="predicted"/>
<protein>
    <submittedName>
        <fullName evidence="1">Uncharacterized protein</fullName>
    </submittedName>
</protein>
<dbReference type="Proteomes" id="UP001143910">
    <property type="component" value="Unassembled WGS sequence"/>
</dbReference>
<sequence length="163" mass="16425">MKLTSALSVTLALTTRMTAAVPVGMATDVSELTAGGPLTGAPEMTTTNVTNTASITSHSENPQPLREKELTGPLPLLISLIGGIIGPSLSGSVQNAVGELFKGGDLVLNGPLDIIEKLLHLNLPGAAGSLFNTIFGTLKGLPKDAVNIIGGGQKAGSFSAAPK</sequence>